<dbReference type="EMBL" id="MNCJ02000331">
    <property type="protein sequence ID" value="KAF5761796.1"/>
    <property type="molecule type" value="Genomic_DNA"/>
</dbReference>
<feature type="transmembrane region" description="Helical" evidence="1">
    <location>
        <begin position="20"/>
        <end position="39"/>
    </location>
</feature>
<keyword evidence="1" id="KW-1133">Transmembrane helix</keyword>
<accession>A0A9K3DWW3</accession>
<gene>
    <name evidence="2" type="ORF">HanXRQr2_Chr16g0769261</name>
</gene>
<proteinExistence type="predicted"/>
<protein>
    <submittedName>
        <fullName evidence="2">Uncharacterized protein</fullName>
    </submittedName>
</protein>
<sequence>MISPSSGCSSSSPSDPTPLIIFWSSGFTISSTIFFKNVVSLSRILFLSI</sequence>
<comment type="caution">
    <text evidence="2">The sequence shown here is derived from an EMBL/GenBank/DDBJ whole genome shotgun (WGS) entry which is preliminary data.</text>
</comment>
<dbReference type="Gramene" id="mRNA:HanXRQr2_Chr16g0769261">
    <property type="protein sequence ID" value="CDS:HanXRQr2_Chr16g0769261.1"/>
    <property type="gene ID" value="HanXRQr2_Chr16g0769261"/>
</dbReference>
<keyword evidence="1" id="KW-0812">Transmembrane</keyword>
<keyword evidence="1" id="KW-0472">Membrane</keyword>
<evidence type="ECO:0000256" key="1">
    <source>
        <dbReference type="SAM" id="Phobius"/>
    </source>
</evidence>
<name>A0A9K3DWW3_HELAN</name>
<reference evidence="2" key="2">
    <citation type="submission" date="2020-06" db="EMBL/GenBank/DDBJ databases">
        <title>Helianthus annuus Genome sequencing and assembly Release 2.</title>
        <authorList>
            <person name="Gouzy J."/>
            <person name="Langlade N."/>
            <person name="Munos S."/>
        </authorList>
    </citation>
    <scope>NUCLEOTIDE SEQUENCE</scope>
    <source>
        <tissue evidence="2">Leaves</tissue>
    </source>
</reference>
<reference evidence="2" key="1">
    <citation type="journal article" date="2017" name="Nature">
        <title>The sunflower genome provides insights into oil metabolism, flowering and Asterid evolution.</title>
        <authorList>
            <person name="Badouin H."/>
            <person name="Gouzy J."/>
            <person name="Grassa C.J."/>
            <person name="Murat F."/>
            <person name="Staton S.E."/>
            <person name="Cottret L."/>
            <person name="Lelandais-Briere C."/>
            <person name="Owens G.L."/>
            <person name="Carrere S."/>
            <person name="Mayjonade B."/>
            <person name="Legrand L."/>
            <person name="Gill N."/>
            <person name="Kane N.C."/>
            <person name="Bowers J.E."/>
            <person name="Hubner S."/>
            <person name="Bellec A."/>
            <person name="Berard A."/>
            <person name="Berges H."/>
            <person name="Blanchet N."/>
            <person name="Boniface M.C."/>
            <person name="Brunel D."/>
            <person name="Catrice O."/>
            <person name="Chaidir N."/>
            <person name="Claudel C."/>
            <person name="Donnadieu C."/>
            <person name="Faraut T."/>
            <person name="Fievet G."/>
            <person name="Helmstetter N."/>
            <person name="King M."/>
            <person name="Knapp S.J."/>
            <person name="Lai Z."/>
            <person name="Le Paslier M.C."/>
            <person name="Lippi Y."/>
            <person name="Lorenzon L."/>
            <person name="Mandel J.R."/>
            <person name="Marage G."/>
            <person name="Marchand G."/>
            <person name="Marquand E."/>
            <person name="Bret-Mestries E."/>
            <person name="Morien E."/>
            <person name="Nambeesan S."/>
            <person name="Nguyen T."/>
            <person name="Pegot-Espagnet P."/>
            <person name="Pouilly N."/>
            <person name="Raftis F."/>
            <person name="Sallet E."/>
            <person name="Schiex T."/>
            <person name="Thomas J."/>
            <person name="Vandecasteele C."/>
            <person name="Vares D."/>
            <person name="Vear F."/>
            <person name="Vautrin S."/>
            <person name="Crespi M."/>
            <person name="Mangin B."/>
            <person name="Burke J.M."/>
            <person name="Salse J."/>
            <person name="Munos S."/>
            <person name="Vincourt P."/>
            <person name="Rieseberg L.H."/>
            <person name="Langlade N.B."/>
        </authorList>
    </citation>
    <scope>NUCLEOTIDE SEQUENCE</scope>
    <source>
        <tissue evidence="2">Leaves</tissue>
    </source>
</reference>
<dbReference type="AlphaFoldDB" id="A0A9K3DWW3"/>
<evidence type="ECO:0000313" key="2">
    <source>
        <dbReference type="EMBL" id="KAF5761796.1"/>
    </source>
</evidence>
<evidence type="ECO:0000313" key="3">
    <source>
        <dbReference type="Proteomes" id="UP000215914"/>
    </source>
</evidence>
<keyword evidence="3" id="KW-1185">Reference proteome</keyword>
<dbReference type="Proteomes" id="UP000215914">
    <property type="component" value="Unassembled WGS sequence"/>
</dbReference>
<organism evidence="2 3">
    <name type="scientific">Helianthus annuus</name>
    <name type="common">Common sunflower</name>
    <dbReference type="NCBI Taxonomy" id="4232"/>
    <lineage>
        <taxon>Eukaryota</taxon>
        <taxon>Viridiplantae</taxon>
        <taxon>Streptophyta</taxon>
        <taxon>Embryophyta</taxon>
        <taxon>Tracheophyta</taxon>
        <taxon>Spermatophyta</taxon>
        <taxon>Magnoliopsida</taxon>
        <taxon>eudicotyledons</taxon>
        <taxon>Gunneridae</taxon>
        <taxon>Pentapetalae</taxon>
        <taxon>asterids</taxon>
        <taxon>campanulids</taxon>
        <taxon>Asterales</taxon>
        <taxon>Asteraceae</taxon>
        <taxon>Asteroideae</taxon>
        <taxon>Heliantheae alliance</taxon>
        <taxon>Heliantheae</taxon>
        <taxon>Helianthus</taxon>
    </lineage>
</organism>